<dbReference type="Gene3D" id="3.40.50.720">
    <property type="entry name" value="NAD(P)-binding Rossmann-like Domain"/>
    <property type="match status" value="1"/>
</dbReference>
<dbReference type="Pfam" id="PF02254">
    <property type="entry name" value="TrkA_N"/>
    <property type="match status" value="1"/>
</dbReference>
<dbReference type="SUPFAM" id="SSF51735">
    <property type="entry name" value="NAD(P)-binding Rossmann-fold domains"/>
    <property type="match status" value="1"/>
</dbReference>
<dbReference type="InterPro" id="IPR036721">
    <property type="entry name" value="RCK_C_sf"/>
</dbReference>
<protein>
    <submittedName>
        <fullName evidence="5">Trk system potassium uptake protein TrkA</fullName>
    </submittedName>
</protein>
<reference evidence="5 6" key="1">
    <citation type="submission" date="2020-08" db="EMBL/GenBank/DDBJ databases">
        <title>Genomic Encyclopedia of Type Strains, Phase IV (KMG-IV): sequencing the most valuable type-strain genomes for metagenomic binning, comparative biology and taxonomic classification.</title>
        <authorList>
            <person name="Goeker M."/>
        </authorList>
    </citation>
    <scope>NUCLEOTIDE SEQUENCE [LARGE SCALE GENOMIC DNA]</scope>
    <source>
        <strain evidence="5 6">DSM 13481</strain>
    </source>
</reference>
<dbReference type="PANTHER" id="PTHR43833:SF5">
    <property type="entry name" value="TRK SYSTEM POTASSIUM UPTAKE PROTEIN TRKA"/>
    <property type="match status" value="1"/>
</dbReference>
<proteinExistence type="predicted"/>
<evidence type="ECO:0000259" key="3">
    <source>
        <dbReference type="PROSITE" id="PS51201"/>
    </source>
</evidence>
<dbReference type="AlphaFoldDB" id="A0A841GTM8"/>
<gene>
    <name evidence="5" type="ORF">HNP65_000243</name>
</gene>
<sequence>MKVVIIGGEKIAYFLAKSFSSKGYKTYLVNKDQKLCEDFARDLKAVVIHGDASKKKLLEQLDIEEDDIIVVLTNKDKENLIITQFAKKIFGVKNIVTLVNNPDNIELFEKLGITAVVSTTTMLQKAVENLLFGEELQQFLSVEEGKLTFLKIDIPENSKAVGKLLKDLNLPHECVVGGILRKGKVIIPHGNTEINAGDRLYIVSLPTAQEQILDILTGE</sequence>
<evidence type="ECO:0000259" key="4">
    <source>
        <dbReference type="PROSITE" id="PS51202"/>
    </source>
</evidence>
<evidence type="ECO:0000313" key="5">
    <source>
        <dbReference type="EMBL" id="MBB6061821.1"/>
    </source>
</evidence>
<dbReference type="GO" id="GO:0006813">
    <property type="term" value="P:potassium ion transport"/>
    <property type="evidence" value="ECO:0007669"/>
    <property type="project" value="InterPro"/>
</dbReference>
<dbReference type="InterPro" id="IPR050721">
    <property type="entry name" value="Trk_Ktr_HKT_K-transport"/>
</dbReference>
<dbReference type="PROSITE" id="PS51202">
    <property type="entry name" value="RCK_C"/>
    <property type="match status" value="1"/>
</dbReference>
<keyword evidence="6" id="KW-1185">Reference proteome</keyword>
<evidence type="ECO:0000256" key="1">
    <source>
        <dbReference type="ARBA" id="ARBA00022448"/>
    </source>
</evidence>
<dbReference type="EMBL" id="JACHEX010000001">
    <property type="protein sequence ID" value="MBB6061821.1"/>
    <property type="molecule type" value="Genomic_DNA"/>
</dbReference>
<organism evidence="5 6">
    <name type="scientific">Thermosipho japonicus</name>
    <dbReference type="NCBI Taxonomy" id="90323"/>
    <lineage>
        <taxon>Bacteria</taxon>
        <taxon>Thermotogati</taxon>
        <taxon>Thermotogota</taxon>
        <taxon>Thermotogae</taxon>
        <taxon>Thermotogales</taxon>
        <taxon>Fervidobacteriaceae</taxon>
        <taxon>Thermosipho</taxon>
    </lineage>
</organism>
<dbReference type="PROSITE" id="PS51201">
    <property type="entry name" value="RCK_N"/>
    <property type="match status" value="1"/>
</dbReference>
<dbReference type="PANTHER" id="PTHR43833">
    <property type="entry name" value="POTASSIUM CHANNEL PROTEIN 2-RELATED-RELATED"/>
    <property type="match status" value="1"/>
</dbReference>
<dbReference type="InterPro" id="IPR036291">
    <property type="entry name" value="NAD(P)-bd_dom_sf"/>
</dbReference>
<dbReference type="Pfam" id="PF02080">
    <property type="entry name" value="TrkA_C"/>
    <property type="match status" value="1"/>
</dbReference>
<dbReference type="InterPro" id="IPR006037">
    <property type="entry name" value="RCK_C"/>
</dbReference>
<dbReference type="RefSeq" id="WP_184618576.1">
    <property type="nucleotide sequence ID" value="NZ_JACHEX010000001.1"/>
</dbReference>
<dbReference type="SUPFAM" id="SSF116726">
    <property type="entry name" value="TrkA C-terminal domain-like"/>
    <property type="match status" value="1"/>
</dbReference>
<accession>A0A841GTM8</accession>
<name>A0A841GTM8_9BACT</name>
<evidence type="ECO:0000313" key="6">
    <source>
        <dbReference type="Proteomes" id="UP000555828"/>
    </source>
</evidence>
<dbReference type="Gene3D" id="3.30.70.1450">
    <property type="entry name" value="Regulator of K+ conductance, C-terminal domain"/>
    <property type="match status" value="1"/>
</dbReference>
<dbReference type="Proteomes" id="UP000555828">
    <property type="component" value="Unassembled WGS sequence"/>
</dbReference>
<feature type="domain" description="RCK N-terminal" evidence="3">
    <location>
        <begin position="1"/>
        <end position="118"/>
    </location>
</feature>
<dbReference type="InterPro" id="IPR003148">
    <property type="entry name" value="RCK_N"/>
</dbReference>
<keyword evidence="1" id="KW-0813">Transport</keyword>
<feature type="domain" description="RCK C-terminal" evidence="4">
    <location>
        <begin position="137"/>
        <end position="218"/>
    </location>
</feature>
<comment type="caution">
    <text evidence="5">The sequence shown here is derived from an EMBL/GenBank/DDBJ whole genome shotgun (WGS) entry which is preliminary data.</text>
</comment>
<dbReference type="GO" id="GO:0008324">
    <property type="term" value="F:monoatomic cation transmembrane transporter activity"/>
    <property type="evidence" value="ECO:0007669"/>
    <property type="project" value="InterPro"/>
</dbReference>
<evidence type="ECO:0000256" key="2">
    <source>
        <dbReference type="ARBA" id="ARBA00023065"/>
    </source>
</evidence>
<keyword evidence="2" id="KW-0406">Ion transport</keyword>